<dbReference type="EC" id="2.7.13.3" evidence="2"/>
<dbReference type="GO" id="GO:0046983">
    <property type="term" value="F:protein dimerization activity"/>
    <property type="evidence" value="ECO:0007669"/>
    <property type="project" value="InterPro"/>
</dbReference>
<evidence type="ECO:0000256" key="3">
    <source>
        <dbReference type="ARBA" id="ARBA00022553"/>
    </source>
</evidence>
<evidence type="ECO:0000256" key="7">
    <source>
        <dbReference type="ARBA" id="ARBA00022840"/>
    </source>
</evidence>
<evidence type="ECO:0000256" key="1">
    <source>
        <dbReference type="ARBA" id="ARBA00000085"/>
    </source>
</evidence>
<feature type="transmembrane region" description="Helical" evidence="10">
    <location>
        <begin position="442"/>
        <end position="460"/>
    </location>
</feature>
<keyword evidence="10" id="KW-0472">Membrane</keyword>
<dbReference type="OrthoDB" id="613934at2"/>
<evidence type="ECO:0000256" key="9">
    <source>
        <dbReference type="SAM" id="Coils"/>
    </source>
</evidence>
<sequence>MMRTLPAFIFFLLCYSYHTLGQSSDSLLQILAVQNGSQKAATLLELGKAYFIEGQDSLSKLYAIQSYQLAVKLDLTRIEGDARLAWVRTEMAYSTSLEEAYAQLDTVDRLAARTNDQDLQAWAYFRRAQIYSGSLKYEKQVDPLMKKALTIFEKTKNAQGIGSVYVDMGGRAAQSGNYINGIDYYLKAQKLLEPLNNPVQLRAVYGNLASSYQAIGEDAMTINYGNKTLKLAETLHDPRLKAFALAILGDLYMEKKQYKHALAMYSQQEKVLNAFQDQSPARAKAKVAHALAKLGKYDQALAYCKTADSLYFHRSGYEEAIDYFIEGLYAEIYLAKKLYKKTIFHAERGINSLQEYGELGNFHLELASFHSYLADAYEQLRQPEKALIHFRQFKNHSDSLINNDALEKIANATMMSEFEKKEEKNALRIATLENDKLRERQAALFFVLLGGIGILGLIGWSNKQLKSKNTELSRKNKEIQEALHKGQSIERKRVASELHDNLNTKVTALRWNIESIDKQTLTTQNTKIFNRIFDLSGDIYTDIRLISHSMLPAELEKNGLEAALCRLMNMLENNQTNRTNFHLITRLSGLRFPESLEYQLYIIALELINNIIKHAQASDAWISISKENNQLWLIISDNGVGFHSDNQESGMGSVNLKARVEDLNGTLSILSEDGKGTQIRVNVPFQELA</sequence>
<dbReference type="EMBL" id="SMJU01000009">
    <property type="protein sequence ID" value="TDB63636.1"/>
    <property type="molecule type" value="Genomic_DNA"/>
</dbReference>
<proteinExistence type="predicted"/>
<dbReference type="GO" id="GO:0016020">
    <property type="term" value="C:membrane"/>
    <property type="evidence" value="ECO:0007669"/>
    <property type="project" value="InterPro"/>
</dbReference>
<dbReference type="SUPFAM" id="SSF55874">
    <property type="entry name" value="ATPase domain of HSP90 chaperone/DNA topoisomerase II/histidine kinase"/>
    <property type="match status" value="1"/>
</dbReference>
<keyword evidence="10" id="KW-0812">Transmembrane</keyword>
<keyword evidence="5" id="KW-0547">Nucleotide-binding</keyword>
<keyword evidence="3" id="KW-0597">Phosphoprotein</keyword>
<feature type="domain" description="Histidine kinase" evidence="11">
    <location>
        <begin position="497"/>
        <end position="687"/>
    </location>
</feature>
<dbReference type="InterPro" id="IPR003594">
    <property type="entry name" value="HATPase_dom"/>
</dbReference>
<keyword evidence="6" id="KW-0418">Kinase</keyword>
<evidence type="ECO:0000256" key="8">
    <source>
        <dbReference type="ARBA" id="ARBA00023012"/>
    </source>
</evidence>
<protein>
    <recommendedName>
        <fullName evidence="2">histidine kinase</fullName>
        <ecNumber evidence="2">2.7.13.3</ecNumber>
    </recommendedName>
</protein>
<dbReference type="GO" id="GO:0005524">
    <property type="term" value="F:ATP binding"/>
    <property type="evidence" value="ECO:0007669"/>
    <property type="project" value="UniProtKB-KW"/>
</dbReference>
<keyword evidence="7" id="KW-0067">ATP-binding</keyword>
<evidence type="ECO:0000313" key="13">
    <source>
        <dbReference type="Proteomes" id="UP000295706"/>
    </source>
</evidence>
<keyword evidence="8" id="KW-0902">Two-component regulatory system</keyword>
<dbReference type="Gene3D" id="3.30.565.10">
    <property type="entry name" value="Histidine kinase-like ATPase, C-terminal domain"/>
    <property type="match status" value="1"/>
</dbReference>
<evidence type="ECO:0000313" key="12">
    <source>
        <dbReference type="EMBL" id="TDB63636.1"/>
    </source>
</evidence>
<accession>A0A4R4KAM2</accession>
<dbReference type="Gene3D" id="1.20.5.1930">
    <property type="match status" value="1"/>
</dbReference>
<dbReference type="SUPFAM" id="SSF48452">
    <property type="entry name" value="TPR-like"/>
    <property type="match status" value="1"/>
</dbReference>
<dbReference type="AlphaFoldDB" id="A0A4R4KAM2"/>
<dbReference type="InterPro" id="IPR019734">
    <property type="entry name" value="TPR_rpt"/>
</dbReference>
<dbReference type="SMART" id="SM00387">
    <property type="entry name" value="HATPase_c"/>
    <property type="match status" value="1"/>
</dbReference>
<dbReference type="PANTHER" id="PTHR24421">
    <property type="entry name" value="NITRATE/NITRITE SENSOR PROTEIN NARX-RELATED"/>
    <property type="match status" value="1"/>
</dbReference>
<dbReference type="PROSITE" id="PS50109">
    <property type="entry name" value="HIS_KIN"/>
    <property type="match status" value="1"/>
</dbReference>
<dbReference type="CDD" id="cd16917">
    <property type="entry name" value="HATPase_UhpB-NarQ-NarX-like"/>
    <property type="match status" value="1"/>
</dbReference>
<evidence type="ECO:0000259" key="11">
    <source>
        <dbReference type="PROSITE" id="PS50109"/>
    </source>
</evidence>
<dbReference type="GO" id="GO:0000155">
    <property type="term" value="F:phosphorelay sensor kinase activity"/>
    <property type="evidence" value="ECO:0007669"/>
    <property type="project" value="InterPro"/>
</dbReference>
<dbReference type="InterPro" id="IPR011712">
    <property type="entry name" value="Sig_transdc_His_kin_sub3_dim/P"/>
</dbReference>
<keyword evidence="13" id="KW-1185">Reference proteome</keyword>
<dbReference type="Proteomes" id="UP000295706">
    <property type="component" value="Unassembled WGS sequence"/>
</dbReference>
<feature type="coiled-coil region" evidence="9">
    <location>
        <begin position="420"/>
        <end position="485"/>
    </location>
</feature>
<evidence type="ECO:0000256" key="4">
    <source>
        <dbReference type="ARBA" id="ARBA00022679"/>
    </source>
</evidence>
<evidence type="ECO:0000256" key="6">
    <source>
        <dbReference type="ARBA" id="ARBA00022777"/>
    </source>
</evidence>
<keyword evidence="9" id="KW-0175">Coiled coil</keyword>
<dbReference type="Pfam" id="PF02518">
    <property type="entry name" value="HATPase_c"/>
    <property type="match status" value="1"/>
</dbReference>
<dbReference type="InterPro" id="IPR036890">
    <property type="entry name" value="HATPase_C_sf"/>
</dbReference>
<dbReference type="SMART" id="SM00028">
    <property type="entry name" value="TPR"/>
    <property type="match status" value="5"/>
</dbReference>
<comment type="catalytic activity">
    <reaction evidence="1">
        <text>ATP + protein L-histidine = ADP + protein N-phospho-L-histidine.</text>
        <dbReference type="EC" id="2.7.13.3"/>
    </reaction>
</comment>
<comment type="caution">
    <text evidence="12">The sequence shown here is derived from an EMBL/GenBank/DDBJ whole genome shotgun (WGS) entry which is preliminary data.</text>
</comment>
<dbReference type="PANTHER" id="PTHR24421:SF10">
    <property type="entry name" value="NITRATE_NITRITE SENSOR PROTEIN NARQ"/>
    <property type="match status" value="1"/>
</dbReference>
<dbReference type="InterPro" id="IPR011990">
    <property type="entry name" value="TPR-like_helical_dom_sf"/>
</dbReference>
<evidence type="ECO:0000256" key="10">
    <source>
        <dbReference type="SAM" id="Phobius"/>
    </source>
</evidence>
<name>A0A4R4KAM2_9BACT</name>
<dbReference type="InterPro" id="IPR005467">
    <property type="entry name" value="His_kinase_dom"/>
</dbReference>
<gene>
    <name evidence="12" type="ORF">EZE20_15140</name>
</gene>
<evidence type="ECO:0000256" key="2">
    <source>
        <dbReference type="ARBA" id="ARBA00012438"/>
    </source>
</evidence>
<evidence type="ECO:0000256" key="5">
    <source>
        <dbReference type="ARBA" id="ARBA00022741"/>
    </source>
</evidence>
<reference evidence="12 13" key="1">
    <citation type="submission" date="2019-02" db="EMBL/GenBank/DDBJ databases">
        <title>Arundinibacter roseus gen. nov., sp. nov., a new member of the family Cytophagaceae.</title>
        <authorList>
            <person name="Szuroczki S."/>
            <person name="Khayer B."/>
            <person name="Sproer C."/>
            <person name="Toumi M."/>
            <person name="Szabo A."/>
            <person name="Felfoldi T."/>
            <person name="Schumann P."/>
            <person name="Toth E."/>
        </authorList>
    </citation>
    <scope>NUCLEOTIDE SEQUENCE [LARGE SCALE GENOMIC DNA]</scope>
    <source>
        <strain evidence="12 13">DMA-k-7a</strain>
    </source>
</reference>
<dbReference type="RefSeq" id="WP_132119136.1">
    <property type="nucleotide sequence ID" value="NZ_SMJU01000009.1"/>
</dbReference>
<keyword evidence="4" id="KW-0808">Transferase</keyword>
<organism evidence="12 13">
    <name type="scientific">Arundinibacter roseus</name>
    <dbReference type="NCBI Taxonomy" id="2070510"/>
    <lineage>
        <taxon>Bacteria</taxon>
        <taxon>Pseudomonadati</taxon>
        <taxon>Bacteroidota</taxon>
        <taxon>Cytophagia</taxon>
        <taxon>Cytophagales</taxon>
        <taxon>Spirosomataceae</taxon>
        <taxon>Arundinibacter</taxon>
    </lineage>
</organism>
<dbReference type="Gene3D" id="1.25.40.10">
    <property type="entry name" value="Tetratricopeptide repeat domain"/>
    <property type="match status" value="2"/>
</dbReference>
<keyword evidence="10" id="KW-1133">Transmembrane helix</keyword>
<dbReference type="InterPro" id="IPR050482">
    <property type="entry name" value="Sensor_HK_TwoCompSys"/>
</dbReference>
<dbReference type="Pfam" id="PF07730">
    <property type="entry name" value="HisKA_3"/>
    <property type="match status" value="1"/>
</dbReference>